<dbReference type="AlphaFoldDB" id="A0A1G8W052"/>
<dbReference type="InterPro" id="IPR015376">
    <property type="entry name" value="Znr_NADH_PPase"/>
</dbReference>
<evidence type="ECO:0000313" key="12">
    <source>
        <dbReference type="Proteomes" id="UP000199213"/>
    </source>
</evidence>
<comment type="cofactor">
    <cofactor evidence="2">
        <name>Zn(2+)</name>
        <dbReference type="ChEBI" id="CHEBI:29105"/>
    </cofactor>
</comment>
<dbReference type="GO" id="GO:0046872">
    <property type="term" value="F:metal ion binding"/>
    <property type="evidence" value="ECO:0007669"/>
    <property type="project" value="UniProtKB-KW"/>
</dbReference>
<dbReference type="SUPFAM" id="SSF55811">
    <property type="entry name" value="Nudix"/>
    <property type="match status" value="1"/>
</dbReference>
<dbReference type="Pfam" id="PF00293">
    <property type="entry name" value="NUDIX"/>
    <property type="match status" value="1"/>
</dbReference>
<dbReference type="PROSITE" id="PS00893">
    <property type="entry name" value="NUDIX_BOX"/>
    <property type="match status" value="1"/>
</dbReference>
<evidence type="ECO:0000256" key="4">
    <source>
        <dbReference type="ARBA" id="ARBA00012381"/>
    </source>
</evidence>
<accession>A0A1G8W052</accession>
<proteinExistence type="inferred from homology"/>
<evidence type="ECO:0000256" key="5">
    <source>
        <dbReference type="ARBA" id="ARBA00022723"/>
    </source>
</evidence>
<keyword evidence="5" id="KW-0479">Metal-binding</keyword>
<dbReference type="GO" id="GO:0005829">
    <property type="term" value="C:cytosol"/>
    <property type="evidence" value="ECO:0007669"/>
    <property type="project" value="TreeGrafter"/>
</dbReference>
<evidence type="ECO:0000256" key="7">
    <source>
        <dbReference type="ARBA" id="ARBA00022842"/>
    </source>
</evidence>
<evidence type="ECO:0000256" key="3">
    <source>
        <dbReference type="ARBA" id="ARBA00009595"/>
    </source>
</evidence>
<dbReference type="GO" id="GO:0006742">
    <property type="term" value="P:NADP+ catabolic process"/>
    <property type="evidence" value="ECO:0007669"/>
    <property type="project" value="TreeGrafter"/>
</dbReference>
<keyword evidence="7" id="KW-0460">Magnesium</keyword>
<dbReference type="Pfam" id="PF09296">
    <property type="entry name" value="NUDIX-like"/>
    <property type="match status" value="1"/>
</dbReference>
<sequence length="314" mass="34285">MTTCSEFGSAPERAAAEAFQLDSTPLLSRSPVALSDQQRDDPTYAANLWSGGRVLPVDQRGRVPLESSGRLSWHLPDEFAEHGGHAVLLGTHEGVAHWGVRVRPRESGADWQGLRSVGEWLGDVEAALLTTAVGLLAWHDRARYCALCGAGTELIRSGWARRCTGCGHEEYPRTDPSMICLVHDGADHVLLARQVGWPPERFSVLAGFVEMGESLEGCVSREVHEEVGVPVSDIRYLGSQPWPFPRSLMMGFAAVADPREPLRPAPGEIAEAHWVSRKHVRAALGHDEPVDGLWLPPGISIAHRMLRGWANVAE</sequence>
<organism evidence="11 12">
    <name type="scientific">Actinopolyspora mzabensis</name>
    <dbReference type="NCBI Taxonomy" id="995066"/>
    <lineage>
        <taxon>Bacteria</taxon>
        <taxon>Bacillati</taxon>
        <taxon>Actinomycetota</taxon>
        <taxon>Actinomycetes</taxon>
        <taxon>Actinopolysporales</taxon>
        <taxon>Actinopolysporaceae</taxon>
        <taxon>Actinopolyspora</taxon>
    </lineage>
</organism>
<dbReference type="PANTHER" id="PTHR42904:SF6">
    <property type="entry name" value="NAD-CAPPED RNA HYDROLASE NUDT12"/>
    <property type="match status" value="1"/>
</dbReference>
<dbReference type="EC" id="3.6.1.22" evidence="4"/>
<dbReference type="InterPro" id="IPR015375">
    <property type="entry name" value="NADH_PPase-like_N"/>
</dbReference>
<dbReference type="GO" id="GO:0019677">
    <property type="term" value="P:NAD+ catabolic process"/>
    <property type="evidence" value="ECO:0007669"/>
    <property type="project" value="TreeGrafter"/>
</dbReference>
<dbReference type="InterPro" id="IPR049734">
    <property type="entry name" value="NudC-like_C"/>
</dbReference>
<dbReference type="PANTHER" id="PTHR42904">
    <property type="entry name" value="NUDIX HYDROLASE, NUDC SUBFAMILY"/>
    <property type="match status" value="1"/>
</dbReference>
<keyword evidence="8" id="KW-0520">NAD</keyword>
<evidence type="ECO:0000256" key="2">
    <source>
        <dbReference type="ARBA" id="ARBA00001947"/>
    </source>
</evidence>
<evidence type="ECO:0000256" key="1">
    <source>
        <dbReference type="ARBA" id="ARBA00001946"/>
    </source>
</evidence>
<dbReference type="GO" id="GO:0035529">
    <property type="term" value="F:NADH pyrophosphatase activity"/>
    <property type="evidence" value="ECO:0007669"/>
    <property type="project" value="TreeGrafter"/>
</dbReference>
<dbReference type="CDD" id="cd03429">
    <property type="entry name" value="NUDIX_NADH_pyrophosphatase_Nudt13"/>
    <property type="match status" value="1"/>
</dbReference>
<evidence type="ECO:0000313" key="11">
    <source>
        <dbReference type="EMBL" id="SDJ71708.1"/>
    </source>
</evidence>
<dbReference type="NCBIfam" id="NF001299">
    <property type="entry name" value="PRK00241.1"/>
    <property type="match status" value="1"/>
</dbReference>
<dbReference type="InterPro" id="IPR015797">
    <property type="entry name" value="NUDIX_hydrolase-like_dom_sf"/>
</dbReference>
<gene>
    <name evidence="11" type="ORF">SAMN04487820_101449</name>
</gene>
<comment type="cofactor">
    <cofactor evidence="1">
        <name>Mg(2+)</name>
        <dbReference type="ChEBI" id="CHEBI:18420"/>
    </cofactor>
</comment>
<dbReference type="InterPro" id="IPR000086">
    <property type="entry name" value="NUDIX_hydrolase_dom"/>
</dbReference>
<dbReference type="InterPro" id="IPR020084">
    <property type="entry name" value="NUDIX_hydrolase_CS"/>
</dbReference>
<evidence type="ECO:0000256" key="6">
    <source>
        <dbReference type="ARBA" id="ARBA00022801"/>
    </source>
</evidence>
<keyword evidence="12" id="KW-1185">Reference proteome</keyword>
<dbReference type="PROSITE" id="PS51462">
    <property type="entry name" value="NUDIX"/>
    <property type="match status" value="1"/>
</dbReference>
<keyword evidence="6" id="KW-0378">Hydrolase</keyword>
<dbReference type="EMBL" id="FNFM01000001">
    <property type="protein sequence ID" value="SDJ71708.1"/>
    <property type="molecule type" value="Genomic_DNA"/>
</dbReference>
<dbReference type="Gene3D" id="3.90.79.10">
    <property type="entry name" value="Nucleoside Triphosphate Pyrophosphohydrolase"/>
    <property type="match status" value="1"/>
</dbReference>
<comment type="catalytic activity">
    <reaction evidence="9">
        <text>a 5'-end NAD(+)-phospho-ribonucleoside in mRNA + H2O = a 5'-end phospho-adenosine-phospho-ribonucleoside in mRNA + beta-nicotinamide D-ribonucleotide + 2 H(+)</text>
        <dbReference type="Rhea" id="RHEA:60876"/>
        <dbReference type="Rhea" id="RHEA-COMP:15698"/>
        <dbReference type="Rhea" id="RHEA-COMP:15719"/>
        <dbReference type="ChEBI" id="CHEBI:14649"/>
        <dbReference type="ChEBI" id="CHEBI:15377"/>
        <dbReference type="ChEBI" id="CHEBI:15378"/>
        <dbReference type="ChEBI" id="CHEBI:144029"/>
        <dbReference type="ChEBI" id="CHEBI:144051"/>
    </reaction>
    <physiologicalReaction direction="left-to-right" evidence="9">
        <dbReference type="Rhea" id="RHEA:60877"/>
    </physiologicalReaction>
</comment>
<evidence type="ECO:0000256" key="9">
    <source>
        <dbReference type="ARBA" id="ARBA00023679"/>
    </source>
</evidence>
<dbReference type="InterPro" id="IPR050241">
    <property type="entry name" value="NAD-cap_RNA_hydrolase_NudC"/>
</dbReference>
<evidence type="ECO:0000259" key="10">
    <source>
        <dbReference type="PROSITE" id="PS51462"/>
    </source>
</evidence>
<dbReference type="Proteomes" id="UP000199213">
    <property type="component" value="Unassembled WGS sequence"/>
</dbReference>
<dbReference type="RefSeq" id="WP_176797768.1">
    <property type="nucleotide sequence ID" value="NZ_FNFM01000001.1"/>
</dbReference>
<dbReference type="Gene3D" id="3.90.79.20">
    <property type="match status" value="1"/>
</dbReference>
<reference evidence="12" key="1">
    <citation type="submission" date="2016-10" db="EMBL/GenBank/DDBJ databases">
        <authorList>
            <person name="Varghese N."/>
            <person name="Submissions S."/>
        </authorList>
    </citation>
    <scope>NUCLEOTIDE SEQUENCE [LARGE SCALE GENOMIC DNA]</scope>
    <source>
        <strain evidence="12">DSM 45460</strain>
    </source>
</reference>
<evidence type="ECO:0000256" key="8">
    <source>
        <dbReference type="ARBA" id="ARBA00023027"/>
    </source>
</evidence>
<comment type="similarity">
    <text evidence="3">Belongs to the Nudix hydrolase family. NudC subfamily.</text>
</comment>
<dbReference type="Pfam" id="PF09297">
    <property type="entry name" value="Zn_ribbon_NUD"/>
    <property type="match status" value="1"/>
</dbReference>
<protein>
    <recommendedName>
        <fullName evidence="4">NAD(+) diphosphatase</fullName>
        <ecNumber evidence="4">3.6.1.22</ecNumber>
    </recommendedName>
</protein>
<feature type="domain" description="Nudix hydrolase" evidence="10">
    <location>
        <begin position="172"/>
        <end position="297"/>
    </location>
</feature>
<name>A0A1G8W052_ACTMZ</name>